<reference evidence="2" key="1">
    <citation type="submission" date="2019-07" db="EMBL/GenBank/DDBJ databases">
        <authorList>
            <person name="Dittberner H."/>
        </authorList>
    </citation>
    <scope>NUCLEOTIDE SEQUENCE [LARGE SCALE GENOMIC DNA]</scope>
</reference>
<evidence type="ECO:0000313" key="3">
    <source>
        <dbReference type="Proteomes" id="UP000489600"/>
    </source>
</evidence>
<dbReference type="AlphaFoldDB" id="A0A565CKF8"/>
<gene>
    <name evidence="2" type="ORF">ANE_LOCUS24573</name>
</gene>
<dbReference type="Proteomes" id="UP000489600">
    <property type="component" value="Unassembled WGS sequence"/>
</dbReference>
<name>A0A565CKF8_9BRAS</name>
<feature type="transmembrane region" description="Helical" evidence="1">
    <location>
        <begin position="21"/>
        <end position="46"/>
    </location>
</feature>
<organism evidence="2 3">
    <name type="scientific">Arabis nemorensis</name>
    <dbReference type="NCBI Taxonomy" id="586526"/>
    <lineage>
        <taxon>Eukaryota</taxon>
        <taxon>Viridiplantae</taxon>
        <taxon>Streptophyta</taxon>
        <taxon>Embryophyta</taxon>
        <taxon>Tracheophyta</taxon>
        <taxon>Spermatophyta</taxon>
        <taxon>Magnoliopsida</taxon>
        <taxon>eudicotyledons</taxon>
        <taxon>Gunneridae</taxon>
        <taxon>Pentapetalae</taxon>
        <taxon>rosids</taxon>
        <taxon>malvids</taxon>
        <taxon>Brassicales</taxon>
        <taxon>Brassicaceae</taxon>
        <taxon>Arabideae</taxon>
        <taxon>Arabis</taxon>
    </lineage>
</organism>
<proteinExistence type="predicted"/>
<keyword evidence="3" id="KW-1185">Reference proteome</keyword>
<dbReference type="EMBL" id="CABITT030000008">
    <property type="protein sequence ID" value="VVB14129.1"/>
    <property type="molecule type" value="Genomic_DNA"/>
</dbReference>
<dbReference type="OrthoDB" id="2126698at2759"/>
<accession>A0A565CKF8</accession>
<evidence type="ECO:0000313" key="2">
    <source>
        <dbReference type="EMBL" id="VVB14129.1"/>
    </source>
</evidence>
<comment type="caution">
    <text evidence="2">The sequence shown here is derived from an EMBL/GenBank/DDBJ whole genome shotgun (WGS) entry which is preliminary data.</text>
</comment>
<protein>
    <submittedName>
        <fullName evidence="2">Uncharacterized protein</fullName>
    </submittedName>
</protein>
<keyword evidence="1" id="KW-0812">Transmembrane</keyword>
<evidence type="ECO:0000256" key="1">
    <source>
        <dbReference type="SAM" id="Phobius"/>
    </source>
</evidence>
<keyword evidence="1" id="KW-0472">Membrane</keyword>
<keyword evidence="1" id="KW-1133">Transmembrane helix</keyword>
<sequence>MRGGEPKAKSKSTDESVMGMGMGIHGALLGLNVNSWAVAIAEFIYVLGGWCPHTWTGFRTAAFVDLIPLLTLSISSDFMLCQYIFTWEMNVSVGLMGAACFCCSISQSENVAFEWRTN</sequence>